<dbReference type="InterPro" id="IPR001932">
    <property type="entry name" value="PPM-type_phosphatase-like_dom"/>
</dbReference>
<evidence type="ECO:0000313" key="11">
    <source>
        <dbReference type="Proteomes" id="UP000193920"/>
    </source>
</evidence>
<dbReference type="STRING" id="1754190.A0A1Y2E5B5"/>
<gene>
    <name evidence="10" type="ORF">LY90DRAFT_667907</name>
</gene>
<keyword evidence="5" id="KW-0378">Hydrolase</keyword>
<sequence>MKTYLENFESYGISVGGNSNEPSKEDRILVIDDLIKYVRSNYSKYKTSVFGDTKPPNPEAIITGILNDESANYKLYGVFDGHCGSIASSFLKQRFPFELCALPDFKAGNYKEALIKTYTNLHKELLSCSKYTPELFDCLFCSGSTASVVLVTPTFTYFAFLGDSPIITWKNKAVEPDFPFNEHSIDNFKLHNKIIESNIFFSVYLEDENEQPYQILAAGDKTRVEILERMKKSYKKPEALPLNKCQYPMDALIEKEDQRVSSNIYPDDIRLGFSKLNVLGSIGDSIYDPKIFNVLIDEIEHYRKERARAYDTLMKNLLSNKSVDDALIDSRRFRFEFERSNITLEELKEISPINYTYDNIRSYIVKQDRWDKLLKKHIRLPESFDASSLLCSALMNFHPQHKLKAPGLKRQPDIITVLNSDLKLFVLATDGVIKYYNTFKNKYNDIIIKNHNDLKNMSRLLLEYMSFLGDDRSVVCCHY</sequence>
<dbReference type="AlphaFoldDB" id="A0A1Y2E5B5"/>
<proteinExistence type="inferred from homology"/>
<organism evidence="10 11">
    <name type="scientific">Neocallimastix californiae</name>
    <dbReference type="NCBI Taxonomy" id="1754190"/>
    <lineage>
        <taxon>Eukaryota</taxon>
        <taxon>Fungi</taxon>
        <taxon>Fungi incertae sedis</taxon>
        <taxon>Chytridiomycota</taxon>
        <taxon>Chytridiomycota incertae sedis</taxon>
        <taxon>Neocallimastigomycetes</taxon>
        <taxon>Neocallimastigales</taxon>
        <taxon>Neocallimastigaceae</taxon>
        <taxon>Neocallimastix</taxon>
    </lineage>
</organism>
<keyword evidence="7" id="KW-0904">Protein phosphatase</keyword>
<feature type="domain" description="PPM-type phosphatase" evidence="9">
    <location>
        <begin position="12"/>
        <end position="477"/>
    </location>
</feature>
<dbReference type="EMBL" id="MCOG01000050">
    <property type="protein sequence ID" value="ORY66740.1"/>
    <property type="molecule type" value="Genomic_DNA"/>
</dbReference>
<evidence type="ECO:0000313" key="10">
    <source>
        <dbReference type="EMBL" id="ORY66740.1"/>
    </source>
</evidence>
<accession>A0A1Y2E5B5</accession>
<evidence type="ECO:0000256" key="8">
    <source>
        <dbReference type="ARBA" id="ARBA00023211"/>
    </source>
</evidence>
<dbReference type="GO" id="GO:0046872">
    <property type="term" value="F:metal ion binding"/>
    <property type="evidence" value="ECO:0007669"/>
    <property type="project" value="UniProtKB-KW"/>
</dbReference>
<dbReference type="GO" id="GO:0004722">
    <property type="term" value="F:protein serine/threonine phosphatase activity"/>
    <property type="evidence" value="ECO:0007669"/>
    <property type="project" value="UniProtKB-EC"/>
</dbReference>
<evidence type="ECO:0000256" key="5">
    <source>
        <dbReference type="ARBA" id="ARBA00022801"/>
    </source>
</evidence>
<comment type="similarity">
    <text evidence="2">Belongs to the PP2C family.</text>
</comment>
<dbReference type="InterPro" id="IPR036457">
    <property type="entry name" value="PPM-type-like_dom_sf"/>
</dbReference>
<evidence type="ECO:0000256" key="3">
    <source>
        <dbReference type="ARBA" id="ARBA00013081"/>
    </source>
</evidence>
<evidence type="ECO:0000256" key="6">
    <source>
        <dbReference type="ARBA" id="ARBA00022842"/>
    </source>
</evidence>
<dbReference type="OrthoDB" id="2145232at2759"/>
<dbReference type="SMART" id="SM00332">
    <property type="entry name" value="PP2Cc"/>
    <property type="match status" value="1"/>
</dbReference>
<dbReference type="InterPro" id="IPR015655">
    <property type="entry name" value="PP2C"/>
</dbReference>
<dbReference type="Pfam" id="PF00481">
    <property type="entry name" value="PP2C"/>
    <property type="match status" value="1"/>
</dbReference>
<dbReference type="EC" id="3.1.3.16" evidence="3"/>
<evidence type="ECO:0000259" key="9">
    <source>
        <dbReference type="SMART" id="SM00332"/>
    </source>
</evidence>
<keyword evidence="8" id="KW-0464">Manganese</keyword>
<keyword evidence="4" id="KW-0479">Metal-binding</keyword>
<reference evidence="10 11" key="1">
    <citation type="submission" date="2016-08" db="EMBL/GenBank/DDBJ databases">
        <title>A Parts List for Fungal Cellulosomes Revealed by Comparative Genomics.</title>
        <authorList>
            <consortium name="DOE Joint Genome Institute"/>
            <person name="Haitjema C.H."/>
            <person name="Gilmore S.P."/>
            <person name="Henske J.K."/>
            <person name="Solomon K.V."/>
            <person name="De Groot R."/>
            <person name="Kuo A."/>
            <person name="Mondo S.J."/>
            <person name="Salamov A.A."/>
            <person name="Labutti K."/>
            <person name="Zhao Z."/>
            <person name="Chiniquy J."/>
            <person name="Barry K."/>
            <person name="Brewer H.M."/>
            <person name="Purvine S.O."/>
            <person name="Wright A.T."/>
            <person name="Boxma B."/>
            <person name="Van Alen T."/>
            <person name="Hackstein J.H."/>
            <person name="Baker S.E."/>
            <person name="Grigoriev I.V."/>
            <person name="O'Malley M.A."/>
        </authorList>
    </citation>
    <scope>NUCLEOTIDE SEQUENCE [LARGE SCALE GENOMIC DNA]</scope>
    <source>
        <strain evidence="10 11">G1</strain>
    </source>
</reference>
<dbReference type="Proteomes" id="UP000193920">
    <property type="component" value="Unassembled WGS sequence"/>
</dbReference>
<keyword evidence="6" id="KW-0460">Magnesium</keyword>
<dbReference type="PANTHER" id="PTHR13832:SF803">
    <property type="entry name" value="PROTEIN PHOSPHATASE 1G"/>
    <property type="match status" value="1"/>
</dbReference>
<protein>
    <recommendedName>
        <fullName evidence="3">protein-serine/threonine phosphatase</fullName>
        <ecNumber evidence="3">3.1.3.16</ecNumber>
    </recommendedName>
</protein>
<evidence type="ECO:0000256" key="4">
    <source>
        <dbReference type="ARBA" id="ARBA00022723"/>
    </source>
</evidence>
<dbReference type="Gene3D" id="3.60.40.10">
    <property type="entry name" value="PPM-type phosphatase domain"/>
    <property type="match status" value="1"/>
</dbReference>
<name>A0A1Y2E5B5_9FUNG</name>
<evidence type="ECO:0000256" key="2">
    <source>
        <dbReference type="ARBA" id="ARBA00006702"/>
    </source>
</evidence>
<keyword evidence="11" id="KW-1185">Reference proteome</keyword>
<comment type="cofactor">
    <cofactor evidence="1">
        <name>Mn(2+)</name>
        <dbReference type="ChEBI" id="CHEBI:29035"/>
    </cofactor>
</comment>
<evidence type="ECO:0000256" key="7">
    <source>
        <dbReference type="ARBA" id="ARBA00022912"/>
    </source>
</evidence>
<dbReference type="PANTHER" id="PTHR13832">
    <property type="entry name" value="PROTEIN PHOSPHATASE 2C"/>
    <property type="match status" value="1"/>
</dbReference>
<dbReference type="SUPFAM" id="SSF81606">
    <property type="entry name" value="PP2C-like"/>
    <property type="match status" value="1"/>
</dbReference>
<evidence type="ECO:0000256" key="1">
    <source>
        <dbReference type="ARBA" id="ARBA00001936"/>
    </source>
</evidence>
<comment type="caution">
    <text evidence="10">The sequence shown here is derived from an EMBL/GenBank/DDBJ whole genome shotgun (WGS) entry which is preliminary data.</text>
</comment>